<dbReference type="KEGG" id="blag:BLTE_05060"/>
<dbReference type="Proteomes" id="UP000266934">
    <property type="component" value="Chromosome"/>
</dbReference>
<evidence type="ECO:0008006" key="6">
    <source>
        <dbReference type="Google" id="ProtNLM"/>
    </source>
</evidence>
<keyword evidence="1" id="KW-1015">Disulfide bond</keyword>
<proteinExistence type="predicted"/>
<dbReference type="PANTHER" id="PTHR37981:SF1">
    <property type="entry name" value="SGNH HYDROLASE-TYPE ESTERASE DOMAIN-CONTAINING PROTEIN"/>
    <property type="match status" value="1"/>
</dbReference>
<dbReference type="GO" id="GO:0016788">
    <property type="term" value="F:hydrolase activity, acting on ester bonds"/>
    <property type="evidence" value="ECO:0007669"/>
    <property type="project" value="InterPro"/>
</dbReference>
<protein>
    <recommendedName>
        <fullName evidence="6">SGNH hydrolase-type esterase domain-containing protein</fullName>
    </recommendedName>
</protein>
<evidence type="ECO:0000256" key="1">
    <source>
        <dbReference type="PIRSR" id="PIRSR637460-2"/>
    </source>
</evidence>
<dbReference type="OrthoDB" id="7583701at2"/>
<feature type="chain" id="PRO_5016599849" description="SGNH hydrolase-type esterase domain-containing protein" evidence="3">
    <location>
        <begin position="26"/>
        <end position="685"/>
    </location>
</feature>
<feature type="signal peptide" evidence="3">
    <location>
        <begin position="1"/>
        <end position="25"/>
    </location>
</feature>
<evidence type="ECO:0000313" key="4">
    <source>
        <dbReference type="EMBL" id="BBF91821.1"/>
    </source>
</evidence>
<organism evidence="4 5">
    <name type="scientific">Blastochloris tepida</name>
    <dbReference type="NCBI Taxonomy" id="2233851"/>
    <lineage>
        <taxon>Bacteria</taxon>
        <taxon>Pseudomonadati</taxon>
        <taxon>Pseudomonadota</taxon>
        <taxon>Alphaproteobacteria</taxon>
        <taxon>Hyphomicrobiales</taxon>
        <taxon>Blastochloridaceae</taxon>
        <taxon>Blastochloris</taxon>
    </lineage>
</organism>
<sequence>MRAPLALAALLLPLAAALTPTPARAQTCTAESAEPCIDWQVKNRFRLFKNEQDFQTHAVAHGPGSTILAVERKLARGTDGFGWARDMVHNLCVDPVTSTLLDRCERTYEAPRTGKPASDRRKAESTLNPRDHRVGLTLRNIPAEPGLACRWTLWDAAPPGRQFDLPCSAEVIDDLAAGIGTKVSVTVQRGEEVVAILESDLEVRDLLVAGMGDSIASGEGNPDSPVMLSDKGFCYRRLLGGTFSEYFRPSRRDYRGMRDCGPTTPVRDAAPTAQGSAQAEWARAGADWMSPACHRSLYGYQVRTALALAVENPHVAITFLPLACTGAQIDEGLLGSQPIRDFAKACEQAAGQRKCVTSVPPQIAQLGRYLQLAPERDLDLLLLTIGANDIGFSPMVAGIMVDQKEDEYDVLNRFGMIKTAKEAAATLQKELPANFRKLRAALKPLLGGSLDHVVYVRYGHPALEAPGRACGGGRHGMDIHPAFEVSAPRLQSVSDFVTRSFFPKLEQLARCNAGGGCVDPETERMTYVDGHDQAFARAGFCATEPADPTVSEPDFDVACFRKDGKSFRADSDALEQPMTDGCSPSDYRPYAPRARWIRTPNDAYFAAMTFPYGVLQAPQSNHDGLWGLKTAVYGGAIHPTAEGHAAMADAAMPAARRLLGLSAPPAILAEPIPPPAAALPPAPVQ</sequence>
<feature type="disulfide bond" evidence="1">
    <location>
        <begin position="293"/>
        <end position="324"/>
    </location>
</feature>
<gene>
    <name evidence="4" type="ORF">BLTE_05060</name>
</gene>
<keyword evidence="5" id="KW-1185">Reference proteome</keyword>
<feature type="compositionally biased region" description="Basic and acidic residues" evidence="2">
    <location>
        <begin position="117"/>
        <end position="131"/>
    </location>
</feature>
<dbReference type="EMBL" id="AP018907">
    <property type="protein sequence ID" value="BBF91821.1"/>
    <property type="molecule type" value="Genomic_DNA"/>
</dbReference>
<dbReference type="InterPro" id="IPR036514">
    <property type="entry name" value="SGNH_hydro_sf"/>
</dbReference>
<accession>A0A348FWY8</accession>
<reference evidence="4 5" key="1">
    <citation type="submission" date="2018-08" db="EMBL/GenBank/DDBJ databases">
        <title>Complete genome sequencing of Blastochloris tepida GI.</title>
        <authorList>
            <person name="Tsukatani Y."/>
            <person name="Mori H."/>
        </authorList>
    </citation>
    <scope>NUCLEOTIDE SEQUENCE [LARGE SCALE GENOMIC DNA]</scope>
    <source>
        <strain evidence="4 5">GI</strain>
    </source>
</reference>
<dbReference type="GO" id="GO:0006629">
    <property type="term" value="P:lipid metabolic process"/>
    <property type="evidence" value="ECO:0007669"/>
    <property type="project" value="TreeGrafter"/>
</dbReference>
<dbReference type="SUPFAM" id="SSF52266">
    <property type="entry name" value="SGNH hydrolase"/>
    <property type="match status" value="1"/>
</dbReference>
<feature type="region of interest" description="Disordered" evidence="2">
    <location>
        <begin position="107"/>
        <end position="131"/>
    </location>
</feature>
<dbReference type="PANTHER" id="PTHR37981">
    <property type="entry name" value="LIPASE 2"/>
    <property type="match status" value="1"/>
</dbReference>
<evidence type="ECO:0000256" key="3">
    <source>
        <dbReference type="SAM" id="SignalP"/>
    </source>
</evidence>
<dbReference type="AlphaFoldDB" id="A0A348FWY8"/>
<dbReference type="InterPro" id="IPR037460">
    <property type="entry name" value="SEST-like"/>
</dbReference>
<name>A0A348FWY8_9HYPH</name>
<evidence type="ECO:0000256" key="2">
    <source>
        <dbReference type="SAM" id="MobiDB-lite"/>
    </source>
</evidence>
<evidence type="ECO:0000313" key="5">
    <source>
        <dbReference type="Proteomes" id="UP000266934"/>
    </source>
</evidence>
<dbReference type="Gene3D" id="3.40.50.1110">
    <property type="entry name" value="SGNH hydrolase"/>
    <property type="match status" value="1"/>
</dbReference>
<dbReference type="RefSeq" id="WP_126397330.1">
    <property type="nucleotide sequence ID" value="NZ_AP018907.1"/>
</dbReference>
<keyword evidence="3" id="KW-0732">Signal</keyword>